<protein>
    <recommendedName>
        <fullName evidence="2">histidine kinase</fullName>
        <ecNumber evidence="2">2.7.13.3</ecNumber>
    </recommendedName>
</protein>
<dbReference type="GO" id="GO:0004721">
    <property type="term" value="F:phosphoprotein phosphatase activity"/>
    <property type="evidence" value="ECO:0007669"/>
    <property type="project" value="TreeGrafter"/>
</dbReference>
<dbReference type="EMBL" id="QGHA01000003">
    <property type="protein sequence ID" value="PWK78389.1"/>
    <property type="molecule type" value="Genomic_DNA"/>
</dbReference>
<evidence type="ECO:0000313" key="8">
    <source>
        <dbReference type="EMBL" id="PWK78389.1"/>
    </source>
</evidence>
<dbReference type="Gene3D" id="3.30.450.20">
    <property type="entry name" value="PAS domain"/>
    <property type="match status" value="1"/>
</dbReference>
<evidence type="ECO:0000313" key="9">
    <source>
        <dbReference type="Proteomes" id="UP000245678"/>
    </source>
</evidence>
<dbReference type="InterPro" id="IPR050351">
    <property type="entry name" value="BphY/WalK/GraS-like"/>
</dbReference>
<dbReference type="SUPFAM" id="SSF55874">
    <property type="entry name" value="ATPase domain of HSP90 chaperone/DNA topoisomerase II/histidine kinase"/>
    <property type="match status" value="1"/>
</dbReference>
<keyword evidence="3" id="KW-0597">Phosphoprotein</keyword>
<dbReference type="Gene3D" id="1.10.287.130">
    <property type="match status" value="1"/>
</dbReference>
<dbReference type="EC" id="2.7.13.3" evidence="2"/>
<evidence type="ECO:0000256" key="4">
    <source>
        <dbReference type="ARBA" id="ARBA00022679"/>
    </source>
</evidence>
<dbReference type="FunFam" id="3.30.565.10:FF:000006">
    <property type="entry name" value="Sensor histidine kinase WalK"/>
    <property type="match status" value="1"/>
</dbReference>
<evidence type="ECO:0000259" key="7">
    <source>
        <dbReference type="PROSITE" id="PS50109"/>
    </source>
</evidence>
<dbReference type="PANTHER" id="PTHR45453">
    <property type="entry name" value="PHOSPHATE REGULON SENSOR PROTEIN PHOR"/>
    <property type="match status" value="1"/>
</dbReference>
<dbReference type="Proteomes" id="UP000245678">
    <property type="component" value="Unassembled WGS sequence"/>
</dbReference>
<keyword evidence="6" id="KW-0902">Two-component regulatory system</keyword>
<reference evidence="8 9" key="1">
    <citation type="submission" date="2018-05" db="EMBL/GenBank/DDBJ databases">
        <title>Genomic Encyclopedia of Archaeal and Bacterial Type Strains, Phase II (KMG-II): from individual species to whole genera.</title>
        <authorList>
            <person name="Goeker M."/>
        </authorList>
    </citation>
    <scope>NUCLEOTIDE SEQUENCE [LARGE SCALE GENOMIC DNA]</scope>
    <source>
        <strain evidence="8 9">DSM 19975</strain>
    </source>
</reference>
<dbReference type="GO" id="GO:0000155">
    <property type="term" value="F:phosphorelay sensor kinase activity"/>
    <property type="evidence" value="ECO:0007669"/>
    <property type="project" value="InterPro"/>
</dbReference>
<dbReference type="InterPro" id="IPR013655">
    <property type="entry name" value="PAS_fold_3"/>
</dbReference>
<evidence type="ECO:0000256" key="3">
    <source>
        <dbReference type="ARBA" id="ARBA00022553"/>
    </source>
</evidence>
<dbReference type="SUPFAM" id="SSF55785">
    <property type="entry name" value="PYP-like sensor domain (PAS domain)"/>
    <property type="match status" value="1"/>
</dbReference>
<keyword evidence="4" id="KW-0808">Transferase</keyword>
<name>A0A316HB11_9SPHI</name>
<dbReference type="CDD" id="cd00082">
    <property type="entry name" value="HisKA"/>
    <property type="match status" value="1"/>
</dbReference>
<evidence type="ECO:0000256" key="1">
    <source>
        <dbReference type="ARBA" id="ARBA00000085"/>
    </source>
</evidence>
<gene>
    <name evidence="8" type="ORF">LX99_02233</name>
</gene>
<dbReference type="InterPro" id="IPR035965">
    <property type="entry name" value="PAS-like_dom_sf"/>
</dbReference>
<dbReference type="Gene3D" id="3.30.565.10">
    <property type="entry name" value="Histidine kinase-like ATPase, C-terminal domain"/>
    <property type="match status" value="1"/>
</dbReference>
<dbReference type="SUPFAM" id="SSF47384">
    <property type="entry name" value="Homodimeric domain of signal transducing histidine kinase"/>
    <property type="match status" value="1"/>
</dbReference>
<dbReference type="Pfam" id="PF08447">
    <property type="entry name" value="PAS_3"/>
    <property type="match status" value="1"/>
</dbReference>
<dbReference type="InterPro" id="IPR003661">
    <property type="entry name" value="HisK_dim/P_dom"/>
</dbReference>
<dbReference type="SMART" id="SM00387">
    <property type="entry name" value="HATPase_c"/>
    <property type="match status" value="1"/>
</dbReference>
<dbReference type="InterPro" id="IPR004358">
    <property type="entry name" value="Sig_transdc_His_kin-like_C"/>
</dbReference>
<proteinExistence type="predicted"/>
<dbReference type="InterPro" id="IPR036097">
    <property type="entry name" value="HisK_dim/P_sf"/>
</dbReference>
<dbReference type="AlphaFoldDB" id="A0A316HB11"/>
<keyword evidence="5" id="KW-0418">Kinase</keyword>
<evidence type="ECO:0000256" key="2">
    <source>
        <dbReference type="ARBA" id="ARBA00012438"/>
    </source>
</evidence>
<organism evidence="8 9">
    <name type="scientific">Mucilaginibacter oryzae</name>
    <dbReference type="NCBI Taxonomy" id="468058"/>
    <lineage>
        <taxon>Bacteria</taxon>
        <taxon>Pseudomonadati</taxon>
        <taxon>Bacteroidota</taxon>
        <taxon>Sphingobacteriia</taxon>
        <taxon>Sphingobacteriales</taxon>
        <taxon>Sphingobacteriaceae</taxon>
        <taxon>Mucilaginibacter</taxon>
    </lineage>
</organism>
<dbReference type="InterPro" id="IPR036890">
    <property type="entry name" value="HATPase_C_sf"/>
</dbReference>
<dbReference type="PANTHER" id="PTHR45453:SF1">
    <property type="entry name" value="PHOSPHATE REGULON SENSOR PROTEIN PHOR"/>
    <property type="match status" value="1"/>
</dbReference>
<accession>A0A316HB11</accession>
<dbReference type="PRINTS" id="PR00344">
    <property type="entry name" value="BCTRLSENSOR"/>
</dbReference>
<dbReference type="InterPro" id="IPR005467">
    <property type="entry name" value="His_kinase_dom"/>
</dbReference>
<comment type="caution">
    <text evidence="8">The sequence shown here is derived from an EMBL/GenBank/DDBJ whole genome shotgun (WGS) entry which is preliminary data.</text>
</comment>
<dbReference type="RefSeq" id="WP_109607927.1">
    <property type="nucleotide sequence ID" value="NZ_QGHA01000003.1"/>
</dbReference>
<dbReference type="PROSITE" id="PS50109">
    <property type="entry name" value="HIS_KIN"/>
    <property type="match status" value="1"/>
</dbReference>
<evidence type="ECO:0000256" key="5">
    <source>
        <dbReference type="ARBA" id="ARBA00022777"/>
    </source>
</evidence>
<dbReference type="InterPro" id="IPR003594">
    <property type="entry name" value="HATPase_dom"/>
</dbReference>
<evidence type="ECO:0000256" key="6">
    <source>
        <dbReference type="ARBA" id="ARBA00023012"/>
    </source>
</evidence>
<feature type="domain" description="Histidine kinase" evidence="7">
    <location>
        <begin position="139"/>
        <end position="356"/>
    </location>
</feature>
<dbReference type="CDD" id="cd00075">
    <property type="entry name" value="HATPase"/>
    <property type="match status" value="1"/>
</dbReference>
<sequence length="372" mass="41977">MNRGIRNINSLGATLPDYATNVAYIGNWKIQLRSNKIAVCPRMRKILEFEKGDYENLNDFFDLVKPCQVSRLIHEFKAACFNGTRFEKRVQVITPRGTEKWIELTGVLYSRRWGTAEQMVGTAEDVTQKVNEECLGMAIINHELRAPLSIIKLNTQTLISQLGHSINKQPVKLLNMVDQHINGFTRLIEEYLSASAGDDKAGQLNFSLFDLNDLIDTVLGEMRILYSSHRFCKLSAHEPVLVRGDKYKIMQVLINYFNNAAKFSPQCSRVTISVSRTEKDIEVAIADEGTGINQEEGQALFQKFYPCNLKSVRQKNSKGLGLYIVKNIIQKHGGTVRAKNGENGGAVFYFSLPVSEQSNFNTTRQDAIKLMA</sequence>
<keyword evidence="9" id="KW-1185">Reference proteome</keyword>
<dbReference type="GO" id="GO:0005886">
    <property type="term" value="C:plasma membrane"/>
    <property type="evidence" value="ECO:0007669"/>
    <property type="project" value="TreeGrafter"/>
</dbReference>
<dbReference type="GO" id="GO:0016036">
    <property type="term" value="P:cellular response to phosphate starvation"/>
    <property type="evidence" value="ECO:0007669"/>
    <property type="project" value="TreeGrafter"/>
</dbReference>
<dbReference type="Pfam" id="PF02518">
    <property type="entry name" value="HATPase_c"/>
    <property type="match status" value="1"/>
</dbReference>
<comment type="catalytic activity">
    <reaction evidence="1">
        <text>ATP + protein L-histidine = ADP + protein N-phospho-L-histidine.</text>
        <dbReference type="EC" id="2.7.13.3"/>
    </reaction>
</comment>